<dbReference type="InterPro" id="IPR000014">
    <property type="entry name" value="PAS"/>
</dbReference>
<evidence type="ECO:0000313" key="4">
    <source>
        <dbReference type="Proteomes" id="UP001501638"/>
    </source>
</evidence>
<dbReference type="CDD" id="cd16936">
    <property type="entry name" value="HATPase_RsbW-like"/>
    <property type="match status" value="1"/>
</dbReference>
<proteinExistence type="predicted"/>
<dbReference type="Gene3D" id="3.30.450.20">
    <property type="entry name" value="PAS domain"/>
    <property type="match status" value="2"/>
</dbReference>
<dbReference type="InterPro" id="IPR052016">
    <property type="entry name" value="Bact_Sigma-Reg"/>
</dbReference>
<dbReference type="InterPro" id="IPR013656">
    <property type="entry name" value="PAS_4"/>
</dbReference>
<dbReference type="InterPro" id="IPR036890">
    <property type="entry name" value="HATPase_C_sf"/>
</dbReference>
<dbReference type="Pfam" id="PF13581">
    <property type="entry name" value="HATPase_c_2"/>
    <property type="match status" value="1"/>
</dbReference>
<dbReference type="CDD" id="cd00130">
    <property type="entry name" value="PAS"/>
    <property type="match status" value="1"/>
</dbReference>
<sequence>MDGDGVSDTPKSFQGAVERVATSLLDTLRVGAVMFDTDGHVLLWSPTVEEILGWPAERMIGRYYGDYLVPDASSITASVEAGGIYAALRNERYWRGTLRVRHLDGHTVEVEARASLLTPSDGKPFILANIVETSRLRAVEHDLAALDALFATSPLGIAIFDTEQRYVRVNEALSRIIGKPIPDILDRTLHEVLPRRMADDLAQIQKLVLETGRSVVDTVILGPDGHSWRSVSYGRLTGRDGRVLGISSTIMDVTERRDAMQKIERARQRLKLLDDVGVALGDLLDVRRIAEELAHSLVPRFADYSSVMLHGAVAYGGELPHPDQPPEIPLLQLGAEAKDRGPAVEHLLRIGQDIAFESGSIFGKVLTSAVPHLVMSQEELLSAGHPEDPRVRVALDLGIHSLMAVPLRARGTVLGLLVLGRGGGRVAFDRDDLALTTELAGRAGISLDNARLYTRERESALMLQRSLLPQRVPSPPGVQVAYRYVPGNSGGEADAEAGGDWFDVIPLAGGRVAFVVGDVMGHGLRAAATMGRLRTAVRTLAGLDLPPDELLRRVNDLADDLAQGPDEPLMATCLYAVYDPSTRHCTLAVAGHVPPLLLTAAGDGTWDVVPVEVPVGPPLGVDDVEFEPVSPTVEDGAVLVLYTDGLIEHRGEDITEGLDRLVSLLGSLPVRACLEDVCDHVLAGLDPGDESDTPGVPGAVDDVALLLVRLGGLPEGSVTSWAFPAETLAVRRARDAVRKTLHDWGLDALVDDTVLLVSELVTNSLRHAHGPIGVRMVRGSSLLVEVSDPLPAPPRERAAGVDDEGGRGIQLVARGARRWGTRHGPIGKTVWFELPLP</sequence>
<dbReference type="InterPro" id="IPR036457">
    <property type="entry name" value="PPM-type-like_dom_sf"/>
</dbReference>
<evidence type="ECO:0000259" key="2">
    <source>
        <dbReference type="PROSITE" id="PS50112"/>
    </source>
</evidence>
<dbReference type="SUPFAM" id="SSF55781">
    <property type="entry name" value="GAF domain-like"/>
    <property type="match status" value="1"/>
</dbReference>
<feature type="domain" description="PAS" evidence="2">
    <location>
        <begin position="17"/>
        <end position="91"/>
    </location>
</feature>
<dbReference type="Pfam" id="PF07228">
    <property type="entry name" value="SpoIIE"/>
    <property type="match status" value="1"/>
</dbReference>
<dbReference type="InterPro" id="IPR029016">
    <property type="entry name" value="GAF-like_dom_sf"/>
</dbReference>
<protein>
    <submittedName>
        <fullName evidence="3">SpoIIE family protein phosphatase</fullName>
    </submittedName>
</protein>
<dbReference type="Proteomes" id="UP001501638">
    <property type="component" value="Unassembled WGS sequence"/>
</dbReference>
<dbReference type="InterPro" id="IPR013767">
    <property type="entry name" value="PAS_fold"/>
</dbReference>
<comment type="caution">
    <text evidence="3">The sequence shown here is derived from an EMBL/GenBank/DDBJ whole genome shotgun (WGS) entry which is preliminary data.</text>
</comment>
<dbReference type="Gene3D" id="3.30.450.40">
    <property type="match status" value="1"/>
</dbReference>
<dbReference type="Pfam" id="PF08448">
    <property type="entry name" value="PAS_4"/>
    <property type="match status" value="1"/>
</dbReference>
<keyword evidence="4" id="KW-1185">Reference proteome</keyword>
<dbReference type="InterPro" id="IPR003594">
    <property type="entry name" value="HATPase_dom"/>
</dbReference>
<dbReference type="InterPro" id="IPR003018">
    <property type="entry name" value="GAF"/>
</dbReference>
<reference evidence="4" key="1">
    <citation type="journal article" date="2019" name="Int. J. Syst. Evol. Microbiol.">
        <title>The Global Catalogue of Microorganisms (GCM) 10K type strain sequencing project: providing services to taxonomists for standard genome sequencing and annotation.</title>
        <authorList>
            <consortium name="The Broad Institute Genomics Platform"/>
            <consortium name="The Broad Institute Genome Sequencing Center for Infectious Disease"/>
            <person name="Wu L."/>
            <person name="Ma J."/>
        </authorList>
    </citation>
    <scope>NUCLEOTIDE SEQUENCE [LARGE SCALE GENOMIC DNA]</scope>
    <source>
        <strain evidence="4">JCM 6305</strain>
    </source>
</reference>
<dbReference type="InterPro" id="IPR035965">
    <property type="entry name" value="PAS-like_dom_sf"/>
</dbReference>
<dbReference type="SUPFAM" id="SSF81606">
    <property type="entry name" value="PP2C-like"/>
    <property type="match status" value="1"/>
</dbReference>
<dbReference type="SUPFAM" id="SSF55785">
    <property type="entry name" value="PYP-like sensor domain (PAS domain)"/>
    <property type="match status" value="2"/>
</dbReference>
<feature type="domain" description="PAS" evidence="2">
    <location>
        <begin position="142"/>
        <end position="212"/>
    </location>
</feature>
<accession>A0ABP5XVB0</accession>
<organism evidence="3 4">
    <name type="scientific">Streptomyces macrosporus</name>
    <dbReference type="NCBI Taxonomy" id="44032"/>
    <lineage>
        <taxon>Bacteria</taxon>
        <taxon>Bacillati</taxon>
        <taxon>Actinomycetota</taxon>
        <taxon>Actinomycetes</taxon>
        <taxon>Kitasatosporales</taxon>
        <taxon>Streptomycetaceae</taxon>
        <taxon>Streptomyces</taxon>
    </lineage>
</organism>
<dbReference type="InterPro" id="IPR001932">
    <property type="entry name" value="PPM-type_phosphatase-like_dom"/>
</dbReference>
<dbReference type="Pfam" id="PF01590">
    <property type="entry name" value="GAF"/>
    <property type="match status" value="1"/>
</dbReference>
<dbReference type="PANTHER" id="PTHR43156">
    <property type="entry name" value="STAGE II SPORULATION PROTEIN E-RELATED"/>
    <property type="match status" value="1"/>
</dbReference>
<dbReference type="Pfam" id="PF00989">
    <property type="entry name" value="PAS"/>
    <property type="match status" value="1"/>
</dbReference>
<dbReference type="SMART" id="SM00091">
    <property type="entry name" value="PAS"/>
    <property type="match status" value="2"/>
</dbReference>
<dbReference type="Gene3D" id="3.30.565.10">
    <property type="entry name" value="Histidine kinase-like ATPase, C-terminal domain"/>
    <property type="match status" value="1"/>
</dbReference>
<evidence type="ECO:0000256" key="1">
    <source>
        <dbReference type="ARBA" id="ARBA00022801"/>
    </source>
</evidence>
<dbReference type="SMART" id="SM00331">
    <property type="entry name" value="PP2C_SIG"/>
    <property type="match status" value="1"/>
</dbReference>
<dbReference type="Gene3D" id="3.60.40.10">
    <property type="entry name" value="PPM-type phosphatase domain"/>
    <property type="match status" value="1"/>
</dbReference>
<evidence type="ECO:0000313" key="3">
    <source>
        <dbReference type="EMBL" id="GAA2466277.1"/>
    </source>
</evidence>
<dbReference type="EMBL" id="BAAASZ010000051">
    <property type="protein sequence ID" value="GAA2466277.1"/>
    <property type="molecule type" value="Genomic_DNA"/>
</dbReference>
<gene>
    <name evidence="3" type="ORF">GCM10010405_58540</name>
</gene>
<dbReference type="NCBIfam" id="TIGR00229">
    <property type="entry name" value="sensory_box"/>
    <property type="match status" value="2"/>
</dbReference>
<dbReference type="PANTHER" id="PTHR43156:SF2">
    <property type="entry name" value="STAGE II SPORULATION PROTEIN E"/>
    <property type="match status" value="1"/>
</dbReference>
<dbReference type="PROSITE" id="PS50112">
    <property type="entry name" value="PAS"/>
    <property type="match status" value="2"/>
</dbReference>
<name>A0ABP5XVB0_9ACTN</name>
<keyword evidence="1" id="KW-0378">Hydrolase</keyword>
<dbReference type="SMART" id="SM00065">
    <property type="entry name" value="GAF"/>
    <property type="match status" value="1"/>
</dbReference>